<feature type="region of interest" description="Disordered" evidence="2">
    <location>
        <begin position="1"/>
        <end position="30"/>
    </location>
</feature>
<feature type="compositionally biased region" description="Acidic residues" evidence="2">
    <location>
        <begin position="202"/>
        <end position="219"/>
    </location>
</feature>
<feature type="region of interest" description="Disordered" evidence="2">
    <location>
        <begin position="172"/>
        <end position="285"/>
    </location>
</feature>
<feature type="compositionally biased region" description="Acidic residues" evidence="2">
    <location>
        <begin position="241"/>
        <end position="283"/>
    </location>
</feature>
<feature type="compositionally biased region" description="Basic and acidic residues" evidence="2">
    <location>
        <begin position="333"/>
        <end position="349"/>
    </location>
</feature>
<feature type="compositionally biased region" description="Basic residues" evidence="2">
    <location>
        <begin position="321"/>
        <end position="330"/>
    </location>
</feature>
<organism evidence="3 4">
    <name type="scientific">Nothophoma quercina</name>
    <dbReference type="NCBI Taxonomy" id="749835"/>
    <lineage>
        <taxon>Eukaryota</taxon>
        <taxon>Fungi</taxon>
        <taxon>Dikarya</taxon>
        <taxon>Ascomycota</taxon>
        <taxon>Pezizomycotina</taxon>
        <taxon>Dothideomycetes</taxon>
        <taxon>Pleosporomycetidae</taxon>
        <taxon>Pleosporales</taxon>
        <taxon>Pleosporineae</taxon>
        <taxon>Didymellaceae</taxon>
        <taxon>Nothophoma</taxon>
    </lineage>
</organism>
<accession>A0ABR3RC47</accession>
<feature type="compositionally biased region" description="Basic and acidic residues" evidence="2">
    <location>
        <begin position="231"/>
        <end position="240"/>
    </location>
</feature>
<evidence type="ECO:0000313" key="4">
    <source>
        <dbReference type="Proteomes" id="UP001521222"/>
    </source>
</evidence>
<sequence>MPATGKVYSKGWRTKSGKHKQPRKPQTKRMQETLPAYVAAPGELDWLDNLYERTLRAIEGNVQVEAQRPAWCNSGQQDYQQQDYQQQDYLNIRVAPTFNYVEECNVSIEHTEAQVNESIERTKAQVNELIALLQDRKAQLQAQAEMEMVDEIAEALFPYNYLNAWIPHADPTDADNEASDSEHEFEVHASGNDHNMQNVQPEDGEIDAPEDEMEVDNTDASESSGLWGHGEYIDDGAKSPDDDDDYVASEHEDEEDGQEGEEGEDVEWVEAEAEADDDDDDPDVPGLYLPPMVELESADEEIQPIGECCLIICRMSSNKGRTSKKSKNGRSRMQVDQEGYKKRLQKHDGLTQSRKRLVVLLAT</sequence>
<dbReference type="EMBL" id="JAKIXB020000015">
    <property type="protein sequence ID" value="KAL1602015.1"/>
    <property type="molecule type" value="Genomic_DNA"/>
</dbReference>
<reference evidence="3 4" key="1">
    <citation type="submission" date="2024-02" db="EMBL/GenBank/DDBJ databases">
        <title>De novo assembly and annotation of 12 fungi associated with fruit tree decline syndrome in Ontario, Canada.</title>
        <authorList>
            <person name="Sulman M."/>
            <person name="Ellouze W."/>
            <person name="Ilyukhin E."/>
        </authorList>
    </citation>
    <scope>NUCLEOTIDE SEQUENCE [LARGE SCALE GENOMIC DNA]</scope>
    <source>
        <strain evidence="3 4">M97-236</strain>
    </source>
</reference>
<proteinExistence type="predicted"/>
<feature type="compositionally biased region" description="Basic residues" evidence="2">
    <location>
        <begin position="12"/>
        <end position="27"/>
    </location>
</feature>
<dbReference type="Proteomes" id="UP001521222">
    <property type="component" value="Unassembled WGS sequence"/>
</dbReference>
<keyword evidence="4" id="KW-1185">Reference proteome</keyword>
<feature type="coiled-coil region" evidence="1">
    <location>
        <begin position="116"/>
        <end position="143"/>
    </location>
</feature>
<comment type="caution">
    <text evidence="3">The sequence shown here is derived from an EMBL/GenBank/DDBJ whole genome shotgun (WGS) entry which is preliminary data.</text>
</comment>
<name>A0ABR3RC47_9PLEO</name>
<keyword evidence="1" id="KW-0175">Coiled coil</keyword>
<feature type="region of interest" description="Disordered" evidence="2">
    <location>
        <begin position="319"/>
        <end position="349"/>
    </location>
</feature>
<protein>
    <submittedName>
        <fullName evidence="3">Uncharacterized protein</fullName>
    </submittedName>
</protein>
<gene>
    <name evidence="3" type="ORF">SLS59_005181</name>
</gene>
<evidence type="ECO:0000256" key="1">
    <source>
        <dbReference type="SAM" id="Coils"/>
    </source>
</evidence>
<evidence type="ECO:0000313" key="3">
    <source>
        <dbReference type="EMBL" id="KAL1602015.1"/>
    </source>
</evidence>
<evidence type="ECO:0000256" key="2">
    <source>
        <dbReference type="SAM" id="MobiDB-lite"/>
    </source>
</evidence>